<dbReference type="RefSeq" id="XP_002341136.1">
    <property type="nucleotide sequence ID" value="XM_002341095.1"/>
</dbReference>
<dbReference type="Proteomes" id="UP000001745">
    <property type="component" value="Unassembled WGS sequence"/>
</dbReference>
<organism evidence="1 2">
    <name type="scientific">Talaromyces stipitatus (strain ATCC 10500 / CBS 375.48 / QM 6759 / NRRL 1006)</name>
    <name type="common">Penicillium stipitatum</name>
    <dbReference type="NCBI Taxonomy" id="441959"/>
    <lineage>
        <taxon>Eukaryota</taxon>
        <taxon>Fungi</taxon>
        <taxon>Dikarya</taxon>
        <taxon>Ascomycota</taxon>
        <taxon>Pezizomycotina</taxon>
        <taxon>Eurotiomycetes</taxon>
        <taxon>Eurotiomycetidae</taxon>
        <taxon>Eurotiales</taxon>
        <taxon>Trichocomaceae</taxon>
        <taxon>Talaromyces</taxon>
        <taxon>Talaromyces sect. Talaromyces</taxon>
    </lineage>
</organism>
<name>B8LUH6_TALSN</name>
<dbReference type="InParanoid" id="B8LUH6"/>
<sequence length="80" mass="9749">MGDNLQSLRRLAKRFNIRDRREGKDWPEAHRRTFQSIKSVTQYRFDTYIPEPWKQQTKARAQWLVKRAERLFGQERNEAG</sequence>
<dbReference type="OrthoDB" id="3538597at2759"/>
<evidence type="ECO:0000313" key="1">
    <source>
        <dbReference type="EMBL" id="EED23749.1"/>
    </source>
</evidence>
<dbReference type="GeneID" id="8101030"/>
<accession>B8LUH6</accession>
<dbReference type="AlphaFoldDB" id="B8LUH6"/>
<evidence type="ECO:0000313" key="2">
    <source>
        <dbReference type="Proteomes" id="UP000001745"/>
    </source>
</evidence>
<keyword evidence="2" id="KW-1185">Reference proteome</keyword>
<dbReference type="VEuPathDB" id="FungiDB:TSTA_071460"/>
<gene>
    <name evidence="1" type="ORF">TSTA_071460</name>
</gene>
<dbReference type="EMBL" id="EQ962652">
    <property type="protein sequence ID" value="EED23749.1"/>
    <property type="molecule type" value="Genomic_DNA"/>
</dbReference>
<reference evidence="2" key="1">
    <citation type="journal article" date="2015" name="Genome Announc.">
        <title>Genome sequence of the AIDS-associated pathogen Penicillium marneffei (ATCC18224) and its near taxonomic relative Talaromyces stipitatus (ATCC10500).</title>
        <authorList>
            <person name="Nierman W.C."/>
            <person name="Fedorova-Abrams N.D."/>
            <person name="Andrianopoulos A."/>
        </authorList>
    </citation>
    <scope>NUCLEOTIDE SEQUENCE [LARGE SCALE GENOMIC DNA]</scope>
    <source>
        <strain evidence="2">ATCC 10500 / CBS 375.48 / QM 6759 / NRRL 1006</strain>
    </source>
</reference>
<proteinExistence type="predicted"/>
<dbReference type="HOGENOM" id="CLU_2591409_0_0_1"/>
<dbReference type="STRING" id="441959.B8LUH6"/>
<protein>
    <submittedName>
        <fullName evidence="1">Uncharacterized protein</fullName>
    </submittedName>
</protein>